<name>A0A8T2RLC2_CERRI</name>
<dbReference type="InterPro" id="IPR004314">
    <property type="entry name" value="Neprosin"/>
</dbReference>
<dbReference type="Pfam" id="PF03080">
    <property type="entry name" value="Neprosin"/>
    <property type="match status" value="1"/>
</dbReference>
<organism evidence="3 4">
    <name type="scientific">Ceratopteris richardii</name>
    <name type="common">Triangle waterfern</name>
    <dbReference type="NCBI Taxonomy" id="49495"/>
    <lineage>
        <taxon>Eukaryota</taxon>
        <taxon>Viridiplantae</taxon>
        <taxon>Streptophyta</taxon>
        <taxon>Embryophyta</taxon>
        <taxon>Tracheophyta</taxon>
        <taxon>Polypodiopsida</taxon>
        <taxon>Polypodiidae</taxon>
        <taxon>Polypodiales</taxon>
        <taxon>Pteridineae</taxon>
        <taxon>Pteridaceae</taxon>
        <taxon>Parkerioideae</taxon>
        <taxon>Ceratopteris</taxon>
    </lineage>
</organism>
<evidence type="ECO:0000313" key="3">
    <source>
        <dbReference type="EMBL" id="KAH7296751.1"/>
    </source>
</evidence>
<dbReference type="EMBL" id="CM035431">
    <property type="protein sequence ID" value="KAH7296751.1"/>
    <property type="molecule type" value="Genomic_DNA"/>
</dbReference>
<reference evidence="3" key="1">
    <citation type="submission" date="2021-08" db="EMBL/GenBank/DDBJ databases">
        <title>WGS assembly of Ceratopteris richardii.</title>
        <authorList>
            <person name="Marchant D.B."/>
            <person name="Chen G."/>
            <person name="Jenkins J."/>
            <person name="Shu S."/>
            <person name="Leebens-Mack J."/>
            <person name="Grimwood J."/>
            <person name="Schmutz J."/>
            <person name="Soltis P."/>
            <person name="Soltis D."/>
            <person name="Chen Z.-H."/>
        </authorList>
    </citation>
    <scope>NUCLEOTIDE SEQUENCE</scope>
    <source>
        <strain evidence="3">Whitten #5841</strain>
        <tissue evidence="3">Leaf</tissue>
    </source>
</reference>
<dbReference type="InterPro" id="IPR025521">
    <property type="entry name" value="Neprosin_propep"/>
</dbReference>
<keyword evidence="4" id="KW-1185">Reference proteome</keyword>
<evidence type="ECO:0000256" key="1">
    <source>
        <dbReference type="SAM" id="SignalP"/>
    </source>
</evidence>
<sequence>MDTSSRRHTFCRLWRHILLSLFLLNFHAMPVSSRFSTSMKLARTRAHLRRLNKPAVQSIVSPDGDIIDCVLLSHQPAFDHPKLKDHRIQMEPPALPEGLKRKATTIVEEEGIGFSLFKPQLWHYVEAKCPSGTVPIRRTTESDLLRAEKISHYGKKKHRPFYPPQTPLIHSSLNENGHQHAISYVEGDRYYGAKAVINVWSPSIEVPNEFSLSQLWVLAGSFEGDLNSIEAGWQVSPDLYGDNNTRLFTYWTSDAYQATGCYNLLCSGFVQISDQIALGATISPVSNYDDKQFDIDILIWKDPRAGNWWMSFGQNCVLGYWPAALFSSLADAATMVEWGGEVVNSEPGNRHTSTQMGSGHFPSEGFGRASYFSNLQIVDANNNLQSPGNLNTYSENSGCYDVEDGYNSEWGYYFYYGGPGYNERCP</sequence>
<dbReference type="InterPro" id="IPR053168">
    <property type="entry name" value="Glutamic_endopeptidase"/>
</dbReference>
<dbReference type="OrthoDB" id="1858978at2759"/>
<evidence type="ECO:0000313" key="4">
    <source>
        <dbReference type="Proteomes" id="UP000825935"/>
    </source>
</evidence>
<accession>A0A8T2RLC2</accession>
<feature type="signal peptide" evidence="1">
    <location>
        <begin position="1"/>
        <end position="33"/>
    </location>
</feature>
<evidence type="ECO:0000259" key="2">
    <source>
        <dbReference type="PROSITE" id="PS52045"/>
    </source>
</evidence>
<dbReference type="AlphaFoldDB" id="A0A8T2RLC2"/>
<dbReference type="OMA" id="WMYYPPR"/>
<proteinExistence type="predicted"/>
<dbReference type="Pfam" id="PF14365">
    <property type="entry name" value="Neprosin_AP"/>
    <property type="match status" value="1"/>
</dbReference>
<feature type="chain" id="PRO_5035938489" description="Neprosin PEP catalytic domain-containing protein" evidence="1">
    <location>
        <begin position="34"/>
        <end position="426"/>
    </location>
</feature>
<keyword evidence="1" id="KW-0732">Signal</keyword>
<protein>
    <recommendedName>
        <fullName evidence="2">Neprosin PEP catalytic domain-containing protein</fullName>
    </recommendedName>
</protein>
<comment type="caution">
    <text evidence="3">The sequence shown here is derived from an EMBL/GenBank/DDBJ whole genome shotgun (WGS) entry which is preliminary data.</text>
</comment>
<dbReference type="PROSITE" id="PS52045">
    <property type="entry name" value="NEPROSIN_PEP_CD"/>
    <property type="match status" value="1"/>
</dbReference>
<dbReference type="Gene3D" id="3.90.1320.10">
    <property type="entry name" value="Outer-capsid protein sigma 3, large lobe"/>
    <property type="match status" value="1"/>
</dbReference>
<dbReference type="FunFam" id="3.90.1320.10:FF:000001">
    <property type="entry name" value="Putative carboxyl-terminal proteinase"/>
    <property type="match status" value="1"/>
</dbReference>
<feature type="domain" description="Neprosin PEP catalytic" evidence="2">
    <location>
        <begin position="172"/>
        <end position="426"/>
    </location>
</feature>
<dbReference type="Proteomes" id="UP000825935">
    <property type="component" value="Chromosome 26"/>
</dbReference>
<dbReference type="PANTHER" id="PTHR31589">
    <property type="entry name" value="PROTEIN, PUTATIVE (DUF239)-RELATED-RELATED"/>
    <property type="match status" value="1"/>
</dbReference>
<gene>
    <name evidence="3" type="ORF">KP509_26G037500</name>
</gene>
<dbReference type="PANTHER" id="PTHR31589:SF24">
    <property type="entry name" value="OS07G0205500 PROTEIN"/>
    <property type="match status" value="1"/>
</dbReference>